<reference evidence="11" key="1">
    <citation type="journal article" date="2018" name="DNA Res.">
        <title>Multiple hybrid de novo genome assembly of finger millet, an orphan allotetraploid crop.</title>
        <authorList>
            <person name="Hatakeyama M."/>
            <person name="Aluri S."/>
            <person name="Balachadran M.T."/>
            <person name="Sivarajan S.R."/>
            <person name="Patrignani A."/>
            <person name="Gruter S."/>
            <person name="Poveda L."/>
            <person name="Shimizu-Inatsugi R."/>
            <person name="Baeten J."/>
            <person name="Francoijs K.J."/>
            <person name="Nataraja K.N."/>
            <person name="Reddy Y.A.N."/>
            <person name="Phadnis S."/>
            <person name="Ravikumar R.L."/>
            <person name="Schlapbach R."/>
            <person name="Sreeman S.M."/>
            <person name="Shimizu K.K."/>
        </authorList>
    </citation>
    <scope>NUCLEOTIDE SEQUENCE</scope>
</reference>
<organism evidence="11 12">
    <name type="scientific">Eleusine coracana subsp. coracana</name>
    <dbReference type="NCBI Taxonomy" id="191504"/>
    <lineage>
        <taxon>Eukaryota</taxon>
        <taxon>Viridiplantae</taxon>
        <taxon>Streptophyta</taxon>
        <taxon>Embryophyta</taxon>
        <taxon>Tracheophyta</taxon>
        <taxon>Spermatophyta</taxon>
        <taxon>Magnoliopsida</taxon>
        <taxon>Liliopsida</taxon>
        <taxon>Poales</taxon>
        <taxon>Poaceae</taxon>
        <taxon>PACMAD clade</taxon>
        <taxon>Chloridoideae</taxon>
        <taxon>Cynodonteae</taxon>
        <taxon>Eleusininae</taxon>
        <taxon>Eleusine</taxon>
    </lineage>
</organism>
<keyword evidence="5" id="KW-0677">Repeat</keyword>
<evidence type="ECO:0000256" key="5">
    <source>
        <dbReference type="ARBA" id="ARBA00022737"/>
    </source>
</evidence>
<evidence type="ECO:0000256" key="3">
    <source>
        <dbReference type="ARBA" id="ARBA00022692"/>
    </source>
</evidence>
<keyword evidence="2" id="KW-0433">Leucine-rich repeat</keyword>
<keyword evidence="4 9" id="KW-0732">Signal</keyword>
<evidence type="ECO:0000256" key="6">
    <source>
        <dbReference type="ARBA" id="ARBA00022989"/>
    </source>
</evidence>
<dbReference type="PANTHER" id="PTHR48063:SF55">
    <property type="entry name" value="LEUCINE-RICH REPEAT-CONTAINING N-TERMINAL PLANT-TYPE DOMAIN-CONTAINING PROTEIN"/>
    <property type="match status" value="1"/>
</dbReference>
<sequence length="244" mass="26806">MQRAAAKLLLLIAAVVVGSLSVFTHALQRSHESAAGNGTTSCRPHESDALLAFKHGITKDLHGLLASLRSGQDCCQWSGITCSRHGHVVKLDLNRTLGDPPLVGQISLSLLSLEYLEYLDLSGNFLQGLPHLFGNLTKLEYLNLSNSSFFGSLPPHLGNLSNLRYLDLGRMQTLYSSDISWLTNLHVLEYVDMSNINLSTVVDYPLVVNRIPTLKHIRLDGCSLPSANQSIPRMNLTSLEDLDF</sequence>
<dbReference type="InterPro" id="IPR001611">
    <property type="entry name" value="Leu-rich_rpt"/>
</dbReference>
<dbReference type="AlphaFoldDB" id="A0AAV5D3C3"/>
<proteinExistence type="predicted"/>
<feature type="chain" id="PRO_5043842677" description="Leucine-rich repeat-containing N-terminal plant-type domain-containing protein" evidence="9">
    <location>
        <begin position="27"/>
        <end position="244"/>
    </location>
</feature>
<feature type="domain" description="Leucine-rich repeat-containing N-terminal plant-type" evidence="10">
    <location>
        <begin position="45"/>
        <end position="83"/>
    </location>
</feature>
<evidence type="ECO:0000256" key="1">
    <source>
        <dbReference type="ARBA" id="ARBA00004479"/>
    </source>
</evidence>
<reference evidence="11" key="2">
    <citation type="submission" date="2021-12" db="EMBL/GenBank/DDBJ databases">
        <title>Resequencing data analysis of finger millet.</title>
        <authorList>
            <person name="Hatakeyama M."/>
            <person name="Aluri S."/>
            <person name="Balachadran M.T."/>
            <person name="Sivarajan S.R."/>
            <person name="Poveda L."/>
            <person name="Shimizu-Inatsugi R."/>
            <person name="Schlapbach R."/>
            <person name="Sreeman S.M."/>
            <person name="Shimizu K.K."/>
        </authorList>
    </citation>
    <scope>NUCLEOTIDE SEQUENCE</scope>
</reference>
<gene>
    <name evidence="11" type="primary">ga22161</name>
    <name evidence="11" type="ORF">PR202_ga22161</name>
</gene>
<evidence type="ECO:0000313" key="11">
    <source>
        <dbReference type="EMBL" id="GJN04598.1"/>
    </source>
</evidence>
<evidence type="ECO:0000256" key="4">
    <source>
        <dbReference type="ARBA" id="ARBA00022729"/>
    </source>
</evidence>
<dbReference type="Pfam" id="PF00560">
    <property type="entry name" value="LRR_1"/>
    <property type="match status" value="2"/>
</dbReference>
<protein>
    <recommendedName>
        <fullName evidence="10">Leucine-rich repeat-containing N-terminal plant-type domain-containing protein</fullName>
    </recommendedName>
</protein>
<name>A0AAV5D3C3_ELECO</name>
<keyword evidence="12" id="KW-1185">Reference proteome</keyword>
<dbReference type="InterPro" id="IPR046956">
    <property type="entry name" value="RLP23-like"/>
</dbReference>
<comment type="caution">
    <text evidence="11">The sequence shown here is derived from an EMBL/GenBank/DDBJ whole genome shotgun (WGS) entry which is preliminary data.</text>
</comment>
<comment type="subcellular location">
    <subcellularLocation>
        <location evidence="1">Membrane</location>
        <topology evidence="1">Single-pass type I membrane protein</topology>
    </subcellularLocation>
</comment>
<keyword evidence="3" id="KW-0812">Transmembrane</keyword>
<accession>A0AAV5D3C3</accession>
<evidence type="ECO:0000313" key="12">
    <source>
        <dbReference type="Proteomes" id="UP001054889"/>
    </source>
</evidence>
<dbReference type="Pfam" id="PF08263">
    <property type="entry name" value="LRRNT_2"/>
    <property type="match status" value="1"/>
</dbReference>
<dbReference type="InterPro" id="IPR032675">
    <property type="entry name" value="LRR_dom_sf"/>
</dbReference>
<evidence type="ECO:0000256" key="9">
    <source>
        <dbReference type="SAM" id="SignalP"/>
    </source>
</evidence>
<dbReference type="SUPFAM" id="SSF52058">
    <property type="entry name" value="L domain-like"/>
    <property type="match status" value="1"/>
</dbReference>
<keyword evidence="8" id="KW-0325">Glycoprotein</keyword>
<keyword evidence="6" id="KW-1133">Transmembrane helix</keyword>
<evidence type="ECO:0000256" key="2">
    <source>
        <dbReference type="ARBA" id="ARBA00022614"/>
    </source>
</evidence>
<dbReference type="Gene3D" id="3.80.10.10">
    <property type="entry name" value="Ribonuclease Inhibitor"/>
    <property type="match status" value="1"/>
</dbReference>
<dbReference type="GO" id="GO:0016020">
    <property type="term" value="C:membrane"/>
    <property type="evidence" value="ECO:0007669"/>
    <property type="project" value="UniProtKB-SubCell"/>
</dbReference>
<evidence type="ECO:0000256" key="7">
    <source>
        <dbReference type="ARBA" id="ARBA00023136"/>
    </source>
</evidence>
<dbReference type="PANTHER" id="PTHR48063">
    <property type="entry name" value="LRR RECEPTOR-LIKE KINASE"/>
    <property type="match status" value="1"/>
</dbReference>
<dbReference type="Proteomes" id="UP001054889">
    <property type="component" value="Unassembled WGS sequence"/>
</dbReference>
<keyword evidence="7" id="KW-0472">Membrane</keyword>
<dbReference type="InterPro" id="IPR013210">
    <property type="entry name" value="LRR_N_plant-typ"/>
</dbReference>
<evidence type="ECO:0000256" key="8">
    <source>
        <dbReference type="ARBA" id="ARBA00023180"/>
    </source>
</evidence>
<evidence type="ECO:0000259" key="10">
    <source>
        <dbReference type="Pfam" id="PF08263"/>
    </source>
</evidence>
<dbReference type="EMBL" id="BQKI01000011">
    <property type="protein sequence ID" value="GJN04598.1"/>
    <property type="molecule type" value="Genomic_DNA"/>
</dbReference>
<feature type="signal peptide" evidence="9">
    <location>
        <begin position="1"/>
        <end position="26"/>
    </location>
</feature>
<dbReference type="PROSITE" id="PS51450">
    <property type="entry name" value="LRR"/>
    <property type="match status" value="1"/>
</dbReference>